<evidence type="ECO:0000313" key="9">
    <source>
        <dbReference type="Proteomes" id="UP000033200"/>
    </source>
</evidence>
<dbReference type="HOGENOM" id="CLU_073063_0_0_5"/>
<evidence type="ECO:0000313" key="8">
    <source>
        <dbReference type="EMBL" id="AIT06551.1"/>
    </source>
</evidence>
<dbReference type="STRING" id="1549858.MC45_09435"/>
<evidence type="ECO:0000259" key="7">
    <source>
        <dbReference type="Pfam" id="PF05433"/>
    </source>
</evidence>
<dbReference type="AlphaFoldDB" id="A0A097EG71"/>
<evidence type="ECO:0000256" key="4">
    <source>
        <dbReference type="ARBA" id="ARBA00023288"/>
    </source>
</evidence>
<dbReference type="InterPro" id="IPR024572">
    <property type="entry name" value="RcnB"/>
</dbReference>
<keyword evidence="9" id="KW-1185">Reference proteome</keyword>
<feature type="chain" id="PRO_5001929703" description="17 kDa surface antigen" evidence="6">
    <location>
        <begin position="22"/>
        <end position="355"/>
    </location>
</feature>
<evidence type="ECO:0000256" key="2">
    <source>
        <dbReference type="ARBA" id="ARBA00008681"/>
    </source>
</evidence>
<organism evidence="8 9">
    <name type="scientific">Sphingomonas taxi</name>
    <dbReference type="NCBI Taxonomy" id="1549858"/>
    <lineage>
        <taxon>Bacteria</taxon>
        <taxon>Pseudomonadati</taxon>
        <taxon>Pseudomonadota</taxon>
        <taxon>Alphaproteobacteria</taxon>
        <taxon>Sphingomonadales</taxon>
        <taxon>Sphingomonadaceae</taxon>
        <taxon>Sphingomonas</taxon>
    </lineage>
</organism>
<comment type="subcellular location">
    <subcellularLocation>
        <location evidence="1">Cell outer membrane</location>
        <topology evidence="1">Lipid-anchor</topology>
    </subcellularLocation>
</comment>
<gene>
    <name evidence="8" type="ORF">MC45_09435</name>
</gene>
<protein>
    <recommendedName>
        <fullName evidence="3">17 kDa surface antigen</fullName>
    </recommendedName>
</protein>
<feature type="signal peptide" evidence="6">
    <location>
        <begin position="1"/>
        <end position="21"/>
    </location>
</feature>
<dbReference type="Gene3D" id="3.10.450.160">
    <property type="entry name" value="inner membrane protein cigr"/>
    <property type="match status" value="1"/>
</dbReference>
<dbReference type="GO" id="GO:0009279">
    <property type="term" value="C:cell outer membrane"/>
    <property type="evidence" value="ECO:0007669"/>
    <property type="project" value="UniProtKB-SubCell"/>
</dbReference>
<dbReference type="EMBL" id="CP009571">
    <property type="protein sequence ID" value="AIT06551.1"/>
    <property type="molecule type" value="Genomic_DNA"/>
</dbReference>
<evidence type="ECO:0000256" key="3">
    <source>
        <dbReference type="ARBA" id="ARBA00015281"/>
    </source>
</evidence>
<dbReference type="RefSeq" id="WP_038662260.1">
    <property type="nucleotide sequence ID" value="NZ_CP009571.1"/>
</dbReference>
<sequence length="355" mass="37872">MRTWWIATAGLVLGAAGGADAQRVIAHGPDGPRAGAGYPAPAVGVAPPKTIQSWQAPRGGYRRPVAAPAGQSRWGSKVGGRWWGGANAPGGWSAYRRPYRGYALPRYWVAPRFYVTDWQGYGLSRPMPGYNWVRYYDDAVLIDARGSVFDTRDGIDWDGYGGDGYATDDRGYDDRGYDDRSYEPRSYARRDDGLGGAVVGAAAGGVAGNVIAGRGNRLGGTVIGAGVGAAAGYAIDRAEDRREPPPPAYRRDYDVPVAPDRAPPPPPVGYAPGGEAWRSADGTTTVTTSSGSGGYYRGGYYYPGASSTTVVVQSAPVVTTTTTETYEDAVTYTRHPAVRTKTRRVWRPAPKCNCR</sequence>
<comment type="similarity">
    <text evidence="2">Belongs to the rickettsiale 17 kDa surface antigen family.</text>
</comment>
<feature type="region of interest" description="Disordered" evidence="5">
    <location>
        <begin position="237"/>
        <end position="265"/>
    </location>
</feature>
<accession>A0A097EG71</accession>
<dbReference type="InterPro" id="IPR008816">
    <property type="entry name" value="Gly_zipper_2TM_dom"/>
</dbReference>
<evidence type="ECO:0000256" key="5">
    <source>
        <dbReference type="SAM" id="MobiDB-lite"/>
    </source>
</evidence>
<evidence type="ECO:0000256" key="6">
    <source>
        <dbReference type="SAM" id="SignalP"/>
    </source>
</evidence>
<keyword evidence="6" id="KW-0732">Signal</keyword>
<feature type="compositionally biased region" description="Basic and acidic residues" evidence="5">
    <location>
        <begin position="237"/>
        <end position="254"/>
    </location>
</feature>
<reference evidence="8 9" key="1">
    <citation type="submission" date="2014-09" db="EMBL/GenBank/DDBJ databases">
        <title>Using Illumina technology Improving SMRT sequencing Genome Assembly by RASTools.</title>
        <authorList>
            <person name="Zhou Y."/>
            <person name="Ma T."/>
            <person name="Liu T."/>
        </authorList>
    </citation>
    <scope>NUCLEOTIDE SEQUENCE [LARGE SCALE GENOMIC DNA]</scope>
    <source>
        <strain evidence="8 9">ATCC 55669</strain>
    </source>
</reference>
<dbReference type="Pfam" id="PF05433">
    <property type="entry name" value="Rick_17kDa_Anti"/>
    <property type="match status" value="1"/>
</dbReference>
<name>A0A097EG71_9SPHN</name>
<proteinExistence type="inferred from homology"/>
<dbReference type="eggNOG" id="COG3134">
    <property type="taxonomic scope" value="Bacteria"/>
</dbReference>
<dbReference type="KEGG" id="stax:MC45_09435"/>
<dbReference type="Pfam" id="PF11776">
    <property type="entry name" value="RcnB"/>
    <property type="match status" value="1"/>
</dbReference>
<feature type="domain" description="Glycine zipper 2TM" evidence="7">
    <location>
        <begin position="195"/>
        <end position="235"/>
    </location>
</feature>
<evidence type="ECO:0000256" key="1">
    <source>
        <dbReference type="ARBA" id="ARBA00004459"/>
    </source>
</evidence>
<keyword evidence="4" id="KW-0449">Lipoprotein</keyword>
<dbReference type="Proteomes" id="UP000033200">
    <property type="component" value="Chromosome"/>
</dbReference>